<dbReference type="WBParaSite" id="nRc.2.0.1.t13632-RA">
    <property type="protein sequence ID" value="nRc.2.0.1.t13632-RA"/>
    <property type="gene ID" value="nRc.2.0.1.g13632"/>
</dbReference>
<keyword evidence="1" id="KW-1185">Reference proteome</keyword>
<dbReference type="Proteomes" id="UP000887565">
    <property type="component" value="Unplaced"/>
</dbReference>
<evidence type="ECO:0000313" key="1">
    <source>
        <dbReference type="Proteomes" id="UP000887565"/>
    </source>
</evidence>
<protein>
    <submittedName>
        <fullName evidence="2">Uncharacterized protein</fullName>
    </submittedName>
</protein>
<sequence length="82" mass="9076">MMVGQVTNVISSTKDYGYQRLGMGLGSTSLFEKCGRQWKLPDPCSSANLKVATASPRIMKYNAEIQKIKFTNKSSILQLTIT</sequence>
<accession>A0A915IJR6</accession>
<proteinExistence type="predicted"/>
<reference evidence="2" key="1">
    <citation type="submission" date="2022-11" db="UniProtKB">
        <authorList>
            <consortium name="WormBaseParasite"/>
        </authorList>
    </citation>
    <scope>IDENTIFICATION</scope>
</reference>
<name>A0A915IJR6_ROMCU</name>
<dbReference type="AlphaFoldDB" id="A0A915IJR6"/>
<evidence type="ECO:0000313" key="2">
    <source>
        <dbReference type="WBParaSite" id="nRc.2.0.1.t13632-RA"/>
    </source>
</evidence>
<organism evidence="1 2">
    <name type="scientific">Romanomermis culicivorax</name>
    <name type="common">Nematode worm</name>
    <dbReference type="NCBI Taxonomy" id="13658"/>
    <lineage>
        <taxon>Eukaryota</taxon>
        <taxon>Metazoa</taxon>
        <taxon>Ecdysozoa</taxon>
        <taxon>Nematoda</taxon>
        <taxon>Enoplea</taxon>
        <taxon>Dorylaimia</taxon>
        <taxon>Mermithida</taxon>
        <taxon>Mermithoidea</taxon>
        <taxon>Mermithidae</taxon>
        <taxon>Romanomermis</taxon>
    </lineage>
</organism>